<evidence type="ECO:0000313" key="2">
    <source>
        <dbReference type="Proteomes" id="UP001327560"/>
    </source>
</evidence>
<sequence length="149" mass="15634">MGMSSPLHQSTTAITLCGPLALFLTSGREAAAKMQQKVESLSTPLKTEPYSSYGSREEFNWACTGSASPGCLGARECVSASTIFLEEDSTSVTARASSLSFLFFEGVGAKVGEEDDRGPHGFRELFFFEDGGLGSPLILKGFDGGGGDS</sequence>
<reference evidence="1 2" key="1">
    <citation type="submission" date="2023-10" db="EMBL/GenBank/DDBJ databases">
        <title>Chromosome-scale genome assembly provides insights into flower coloration mechanisms of Canna indica.</title>
        <authorList>
            <person name="Li C."/>
        </authorList>
    </citation>
    <scope>NUCLEOTIDE SEQUENCE [LARGE SCALE GENOMIC DNA]</scope>
    <source>
        <tissue evidence="1">Flower</tissue>
    </source>
</reference>
<dbReference type="Proteomes" id="UP001327560">
    <property type="component" value="Chromosome 5"/>
</dbReference>
<organism evidence="1 2">
    <name type="scientific">Canna indica</name>
    <name type="common">Indian-shot</name>
    <dbReference type="NCBI Taxonomy" id="4628"/>
    <lineage>
        <taxon>Eukaryota</taxon>
        <taxon>Viridiplantae</taxon>
        <taxon>Streptophyta</taxon>
        <taxon>Embryophyta</taxon>
        <taxon>Tracheophyta</taxon>
        <taxon>Spermatophyta</taxon>
        <taxon>Magnoliopsida</taxon>
        <taxon>Liliopsida</taxon>
        <taxon>Zingiberales</taxon>
        <taxon>Cannaceae</taxon>
        <taxon>Canna</taxon>
    </lineage>
</organism>
<gene>
    <name evidence="1" type="ORF">Cni_G15154</name>
</gene>
<name>A0AAQ3QFE5_9LILI</name>
<dbReference type="AlphaFoldDB" id="A0AAQ3QFE5"/>
<protein>
    <submittedName>
        <fullName evidence="1">Uncharacterized protein</fullName>
    </submittedName>
</protein>
<proteinExistence type="predicted"/>
<dbReference type="EMBL" id="CP136894">
    <property type="protein sequence ID" value="WOL06420.1"/>
    <property type="molecule type" value="Genomic_DNA"/>
</dbReference>
<accession>A0AAQ3QFE5</accession>
<evidence type="ECO:0000313" key="1">
    <source>
        <dbReference type="EMBL" id="WOL06420.1"/>
    </source>
</evidence>
<keyword evidence="2" id="KW-1185">Reference proteome</keyword>